<feature type="transmembrane region" description="Helical" evidence="2">
    <location>
        <begin position="118"/>
        <end position="140"/>
    </location>
</feature>
<feature type="region of interest" description="Disordered" evidence="1">
    <location>
        <begin position="1"/>
        <end position="57"/>
    </location>
</feature>
<dbReference type="SUPFAM" id="SSF81995">
    <property type="entry name" value="beta-sandwich domain of Sec23/24"/>
    <property type="match status" value="1"/>
</dbReference>
<comment type="caution">
    <text evidence="3">The sequence shown here is derived from an EMBL/GenBank/DDBJ whole genome shotgun (WGS) entry which is preliminary data.</text>
</comment>
<accession>A0AA41Q5F4</accession>
<name>A0AA41Q5F4_9ACTN</name>
<protein>
    <submittedName>
        <fullName evidence="3">Uncharacterized protein</fullName>
    </submittedName>
</protein>
<evidence type="ECO:0000256" key="2">
    <source>
        <dbReference type="SAM" id="Phobius"/>
    </source>
</evidence>
<dbReference type="RefSeq" id="WP_235055136.1">
    <property type="nucleotide sequence ID" value="NZ_JAKFHA010000016.1"/>
</dbReference>
<feature type="compositionally biased region" description="Gly residues" evidence="1">
    <location>
        <begin position="36"/>
        <end position="56"/>
    </location>
</feature>
<evidence type="ECO:0000256" key="1">
    <source>
        <dbReference type="SAM" id="MobiDB-lite"/>
    </source>
</evidence>
<evidence type="ECO:0000313" key="4">
    <source>
        <dbReference type="Proteomes" id="UP001165378"/>
    </source>
</evidence>
<organism evidence="3 4">
    <name type="scientific">Yinghuangia soli</name>
    <dbReference type="NCBI Taxonomy" id="2908204"/>
    <lineage>
        <taxon>Bacteria</taxon>
        <taxon>Bacillati</taxon>
        <taxon>Actinomycetota</taxon>
        <taxon>Actinomycetes</taxon>
        <taxon>Kitasatosporales</taxon>
        <taxon>Streptomycetaceae</taxon>
        <taxon>Yinghuangia</taxon>
    </lineage>
</organism>
<gene>
    <name evidence="3" type="ORF">LZ495_25080</name>
</gene>
<feature type="transmembrane region" description="Helical" evidence="2">
    <location>
        <begin position="64"/>
        <end position="87"/>
    </location>
</feature>
<reference evidence="3" key="1">
    <citation type="submission" date="2022-01" db="EMBL/GenBank/DDBJ databases">
        <title>Genome-Based Taxonomic Classification of the Phylum Actinobacteria.</title>
        <authorList>
            <person name="Gao Y."/>
        </authorList>
    </citation>
    <scope>NUCLEOTIDE SEQUENCE</scope>
    <source>
        <strain evidence="3">KLBMP 8922</strain>
    </source>
</reference>
<feature type="transmembrane region" description="Helical" evidence="2">
    <location>
        <begin position="93"/>
        <end position="111"/>
    </location>
</feature>
<dbReference type="AlphaFoldDB" id="A0AA41Q5F4"/>
<keyword evidence="2" id="KW-1133">Transmembrane helix</keyword>
<keyword evidence="2" id="KW-0472">Membrane</keyword>
<feature type="compositionally biased region" description="Low complexity" evidence="1">
    <location>
        <begin position="1"/>
        <end position="35"/>
    </location>
</feature>
<dbReference type="EMBL" id="JAKFHA010000016">
    <property type="protein sequence ID" value="MCF2530472.1"/>
    <property type="molecule type" value="Genomic_DNA"/>
</dbReference>
<keyword evidence="2" id="KW-0812">Transmembrane</keyword>
<sequence length="197" mass="20239">MSGYNGPGNPYGQPQQGPYGQQPPYGQQQPPFGQQGPYGQGPQQGGPYGGGPGFGGQPQRPARLGAGIAAGVVTAVVLGAIYAFILGQSDDKYGYITIGVGAIIGAVVGKVGGKNTALIAVGALLAFAASFIGEYFGLLLNYTENTPLTFSQAMDAFSFSSYIEDYWGDAVDGQDWLWLIVCTVLGGAVAKTVGDKS</sequence>
<dbReference type="Proteomes" id="UP001165378">
    <property type="component" value="Unassembled WGS sequence"/>
</dbReference>
<proteinExistence type="predicted"/>
<evidence type="ECO:0000313" key="3">
    <source>
        <dbReference type="EMBL" id="MCF2530472.1"/>
    </source>
</evidence>
<keyword evidence="4" id="KW-1185">Reference proteome</keyword>